<dbReference type="HOGENOM" id="CLU_899440_0_0_3"/>
<protein>
    <submittedName>
        <fullName evidence="2">Gll4298 protein</fullName>
    </submittedName>
</protein>
<gene>
    <name evidence="2" type="ordered locus">gll4298</name>
</gene>
<dbReference type="KEGG" id="gvi:gll4298"/>
<evidence type="ECO:0000256" key="1">
    <source>
        <dbReference type="SAM" id="MobiDB-lite"/>
    </source>
</evidence>
<evidence type="ECO:0000313" key="3">
    <source>
        <dbReference type="Proteomes" id="UP000000557"/>
    </source>
</evidence>
<dbReference type="Proteomes" id="UP000000557">
    <property type="component" value="Chromosome"/>
</dbReference>
<accession>Q7NDD7</accession>
<organism evidence="2 3">
    <name type="scientific">Gloeobacter violaceus (strain ATCC 29082 / PCC 7421)</name>
    <dbReference type="NCBI Taxonomy" id="251221"/>
    <lineage>
        <taxon>Bacteria</taxon>
        <taxon>Bacillati</taxon>
        <taxon>Cyanobacteriota</taxon>
        <taxon>Cyanophyceae</taxon>
        <taxon>Gloeobacterales</taxon>
        <taxon>Gloeobacteraceae</taxon>
        <taxon>Gloeobacter</taxon>
    </lineage>
</organism>
<keyword evidence="3" id="KW-1185">Reference proteome</keyword>
<sequence length="325" mass="35285">MDLGVARRGPSHRRSLCPSGRGGRTMNGASGPGVKQERGMVSFLGRIKTIKDLFLDKLDSILERVEAIEAAANTTLKSVTTSLEASTYLVDSQSRESLDQEMFLQKISAFQAFQAEAQHKQAERLTASLEKLAAGQNPLPGAPAERLKPGDTPIIVRLTDSPRPVLALVAHLYSFLPARTAAVTAKADDDAAAFLQEAGFALEVLAAPPRATTAVGLVRVAPEASALPLLQDFGELGCAVVACEYGDKPVLNWEAGEQVAQMRRRGYHWHIVLYTTGTDGETSFYCNRNLAIEKGRGAVLFFREHPLFAQAHDWCRAVLPATYLR</sequence>
<dbReference type="STRING" id="251221.gene:10761817"/>
<dbReference type="EnsemblBacteria" id="BAC92239">
    <property type="protein sequence ID" value="BAC92239"/>
    <property type="gene ID" value="BAC92239"/>
</dbReference>
<name>Q7NDD7_GLOVI</name>
<proteinExistence type="predicted"/>
<feature type="region of interest" description="Disordered" evidence="1">
    <location>
        <begin position="1"/>
        <end position="34"/>
    </location>
</feature>
<dbReference type="EMBL" id="BA000045">
    <property type="protein sequence ID" value="BAC92239.1"/>
    <property type="molecule type" value="Genomic_DNA"/>
</dbReference>
<dbReference type="AlphaFoldDB" id="Q7NDD7"/>
<reference evidence="2 3" key="1">
    <citation type="journal article" date="2003" name="DNA Res.">
        <title>Complete genome structure of Gloeobacter violaceus PCC 7421, a cyanobacterium that lacks thylakoids.</title>
        <authorList>
            <person name="Nakamura Y."/>
            <person name="Kaneko T."/>
            <person name="Sato S."/>
            <person name="Mimuro M."/>
            <person name="Miyashita H."/>
            <person name="Tsuchiya T."/>
            <person name="Sasamoto S."/>
            <person name="Watanabe A."/>
            <person name="Kawashima K."/>
            <person name="Kishida Y."/>
            <person name="Kiyokawa C."/>
            <person name="Kohara M."/>
            <person name="Matsumoto M."/>
            <person name="Matsuno A."/>
            <person name="Nakazaki N."/>
            <person name="Shimpo S."/>
            <person name="Takeuchi C."/>
            <person name="Yamada M."/>
            <person name="Tabata S."/>
        </authorList>
    </citation>
    <scope>NUCLEOTIDE SEQUENCE [LARGE SCALE GENOMIC DNA]</scope>
    <source>
        <strain evidence="3">ATCC 29082 / PCC 7421</strain>
    </source>
</reference>
<dbReference type="InParanoid" id="Q7NDD7"/>
<reference evidence="2 3" key="2">
    <citation type="journal article" date="2003" name="DNA Res.">
        <title>Complete genome structure of Gloeobacter violaceus PCC 7421, a cyanobacterium that lacks thylakoids (supplement).</title>
        <authorList>
            <person name="Nakamura Y."/>
            <person name="Kaneko T."/>
            <person name="Sato S."/>
            <person name="Mimuro M."/>
            <person name="Miyashita H."/>
            <person name="Tsuchiya T."/>
            <person name="Sasamoto S."/>
            <person name="Watanabe A."/>
            <person name="Kawashima K."/>
            <person name="Kishida Y."/>
            <person name="Kiyokawa C."/>
            <person name="Kohara M."/>
            <person name="Matsumoto M."/>
            <person name="Matsuno A."/>
            <person name="Nakazaki N."/>
            <person name="Shimpo S."/>
            <person name="Takeuchi C."/>
            <person name="Yamada M."/>
            <person name="Tabata S."/>
        </authorList>
    </citation>
    <scope>NUCLEOTIDE SEQUENCE [LARGE SCALE GENOMIC DNA]</scope>
    <source>
        <strain evidence="3">ATCC 29082 / PCC 7421</strain>
    </source>
</reference>
<dbReference type="OrthoDB" id="423019at2"/>
<evidence type="ECO:0000313" key="2">
    <source>
        <dbReference type="EMBL" id="BAC92239.1"/>
    </source>
</evidence>